<evidence type="ECO:0000256" key="1">
    <source>
        <dbReference type="SAM" id="MobiDB-lite"/>
    </source>
</evidence>
<evidence type="ECO:0000256" key="2">
    <source>
        <dbReference type="SAM" id="Phobius"/>
    </source>
</evidence>
<feature type="transmembrane region" description="Helical" evidence="2">
    <location>
        <begin position="126"/>
        <end position="149"/>
    </location>
</feature>
<organism evidence="3 4">
    <name type="scientific">Actinophytocola xanthii</name>
    <dbReference type="NCBI Taxonomy" id="1912961"/>
    <lineage>
        <taxon>Bacteria</taxon>
        <taxon>Bacillati</taxon>
        <taxon>Actinomycetota</taxon>
        <taxon>Actinomycetes</taxon>
        <taxon>Pseudonocardiales</taxon>
        <taxon>Pseudonocardiaceae</taxon>
    </lineage>
</organism>
<dbReference type="STRING" id="1912961.BU204_04040"/>
<feature type="region of interest" description="Disordered" evidence="1">
    <location>
        <begin position="78"/>
        <end position="99"/>
    </location>
</feature>
<feature type="transmembrane region" description="Helical" evidence="2">
    <location>
        <begin position="54"/>
        <end position="73"/>
    </location>
</feature>
<dbReference type="RefSeq" id="WP_075124151.1">
    <property type="nucleotide sequence ID" value="NZ_MSIE01000004.1"/>
</dbReference>
<protein>
    <submittedName>
        <fullName evidence="3">Uncharacterized protein</fullName>
    </submittedName>
</protein>
<comment type="caution">
    <text evidence="3">The sequence shown here is derived from an EMBL/GenBank/DDBJ whole genome shotgun (WGS) entry which is preliminary data.</text>
</comment>
<accession>A0A1Q8CXE4</accession>
<keyword evidence="4" id="KW-1185">Reference proteome</keyword>
<keyword evidence="2" id="KW-0812">Transmembrane</keyword>
<keyword evidence="2" id="KW-0472">Membrane</keyword>
<evidence type="ECO:0000313" key="4">
    <source>
        <dbReference type="Proteomes" id="UP000185596"/>
    </source>
</evidence>
<feature type="transmembrane region" description="Helical" evidence="2">
    <location>
        <begin position="12"/>
        <end position="34"/>
    </location>
</feature>
<feature type="transmembrane region" description="Helical" evidence="2">
    <location>
        <begin position="176"/>
        <end position="195"/>
    </location>
</feature>
<sequence length="384" mass="39807">MSAGRSRTGPGLVGAAILGLFTLICLVMAVGALVPAVGEVMGVRDHGVGPMFGYLAGAAVWGLLALLAVWAHLSSRREPAPPEAASSPTADEAAGTDRGARPAGGGFAAGAAMPLPDGPGLGPRRLLATPLALVAAVLPWFGVAGLRAWETDWFGYTAVAGDEAAPSFTQRWLEQLVTPSPLMAVPALVALYVLLRREAVTSWPPACALGAGIVLLPTALLADVPDFGPISGKAVSYALALALVGTSHVFARLAVAALTRPIAADVADSGLDVTFRLPGQGLLPPRPRLLVRQDRLVLSGIGTGRDDVDEREMPWANVTEARVETRQTAEEWTPVAGQVWTVAVPAGPVLLIRGRGSDWVLPFDDEGEARSALALMTARAGRQM</sequence>
<proteinExistence type="predicted"/>
<name>A0A1Q8CXE4_9PSEU</name>
<dbReference type="Proteomes" id="UP000185596">
    <property type="component" value="Unassembled WGS sequence"/>
</dbReference>
<feature type="transmembrane region" description="Helical" evidence="2">
    <location>
        <begin position="202"/>
        <end position="222"/>
    </location>
</feature>
<reference evidence="3 4" key="1">
    <citation type="submission" date="2016-12" db="EMBL/GenBank/DDBJ databases">
        <title>The draft genome sequence of Actinophytocola sp. 11-183.</title>
        <authorList>
            <person name="Wang W."/>
            <person name="Yuan L."/>
        </authorList>
    </citation>
    <scope>NUCLEOTIDE SEQUENCE [LARGE SCALE GENOMIC DNA]</scope>
    <source>
        <strain evidence="3 4">11-183</strain>
    </source>
</reference>
<feature type="transmembrane region" description="Helical" evidence="2">
    <location>
        <begin position="234"/>
        <end position="255"/>
    </location>
</feature>
<evidence type="ECO:0000313" key="3">
    <source>
        <dbReference type="EMBL" id="OLF19027.1"/>
    </source>
</evidence>
<dbReference type="EMBL" id="MSIE01000004">
    <property type="protein sequence ID" value="OLF19027.1"/>
    <property type="molecule type" value="Genomic_DNA"/>
</dbReference>
<keyword evidence="2" id="KW-1133">Transmembrane helix</keyword>
<gene>
    <name evidence="3" type="ORF">BU204_04040</name>
</gene>
<dbReference type="AlphaFoldDB" id="A0A1Q8CXE4"/>
<feature type="compositionally biased region" description="Low complexity" evidence="1">
    <location>
        <begin position="83"/>
        <end position="93"/>
    </location>
</feature>